<evidence type="ECO:0000256" key="10">
    <source>
        <dbReference type="ARBA" id="ARBA00022989"/>
    </source>
</evidence>
<evidence type="ECO:0000256" key="12">
    <source>
        <dbReference type="ARBA" id="ARBA00023136"/>
    </source>
</evidence>
<evidence type="ECO:0000256" key="8">
    <source>
        <dbReference type="ARBA" id="ARBA00022798"/>
    </source>
</evidence>
<dbReference type="GO" id="GO:0006071">
    <property type="term" value="P:glycerol metabolic process"/>
    <property type="evidence" value="ECO:0007669"/>
    <property type="project" value="UniProtKB-KW"/>
</dbReference>
<evidence type="ECO:0000256" key="7">
    <source>
        <dbReference type="ARBA" id="ARBA00022692"/>
    </source>
</evidence>
<evidence type="ECO:0000313" key="19">
    <source>
        <dbReference type="EMBL" id="MDS3860398.1"/>
    </source>
</evidence>
<sequence length="472" mass="51642">MPENSWPENDSSNELDPLDALLTDWVDETDQAALTPQPILDGRRIKAAMVLSAVWAVVIGLHLMAHGIWLIWALTTVMTVHGVRLVTTRPKSGLELPLETKPELAETIQLPSVSLVVAAKNEAAVIARLVKSLCGVDYPADLLDVWIVDDNSSDETGAILQQLKADYQQLNVLRRGLGATGGKSGALNQVLPLTQGEIIGVFDADAVIDPGLVKTVITRFQAPRVGAVQVRKAISNSDINFWTQGQTAEMALDAYFQQQRIAVGGLGELRGNGQFVRRAALADCGGWNESTITDDLDLSLQLHLQAWDIDLLMDPAVSEEGVTTAKALWHQRNRWAEGGYQSYLDYWSELVRNRLGTRKSLDMLFWLMIKYGIPTATIPDLLMAALRAKSPLLIPLTSLSLTLSVIGMLRAIPRTQALPMHLVSLVFSAIRATVYMLHWLPVVAGVTLRMSVRAKRLKWVKTAHEGSAASGA</sequence>
<evidence type="ECO:0000256" key="13">
    <source>
        <dbReference type="ARBA" id="ARBA00023277"/>
    </source>
</evidence>
<evidence type="ECO:0000256" key="14">
    <source>
        <dbReference type="ARBA" id="ARBA00053004"/>
    </source>
</evidence>
<dbReference type="RefSeq" id="WP_322877676.1">
    <property type="nucleotide sequence ID" value="NZ_JAVMIP010000004.1"/>
</dbReference>
<dbReference type="PANTHER" id="PTHR43867:SF2">
    <property type="entry name" value="CELLULOSE SYNTHASE CATALYTIC SUBUNIT A [UDP-FORMING]"/>
    <property type="match status" value="1"/>
</dbReference>
<feature type="transmembrane region" description="Helical" evidence="18">
    <location>
        <begin position="47"/>
        <end position="72"/>
    </location>
</feature>
<keyword evidence="5" id="KW-0328">Glycosyltransferase</keyword>
<proteinExistence type="inferred from homology"/>
<dbReference type="EC" id="2.4.1.336" evidence="15"/>
<dbReference type="FunFam" id="3.90.550.10:FF:000164">
    <property type="entry name" value="Beta-(1-3)-glucosyl transferase"/>
    <property type="match status" value="1"/>
</dbReference>
<protein>
    <recommendedName>
        <fullName evidence="16">Beta-monoglucosyldiacylglycerol synthase</fullName>
        <ecNumber evidence="15">2.4.1.336</ecNumber>
    </recommendedName>
    <alternativeName>
        <fullName evidence="17">UDP-glucose:1,2-diacylglycerol 3-beta-D-glucosyltransferase</fullName>
    </alternativeName>
</protein>
<evidence type="ECO:0000256" key="18">
    <source>
        <dbReference type="SAM" id="Phobius"/>
    </source>
</evidence>
<feature type="transmembrane region" description="Helical" evidence="18">
    <location>
        <begin position="363"/>
        <end position="385"/>
    </location>
</feature>
<keyword evidence="4" id="KW-0444">Lipid biosynthesis</keyword>
<comment type="cofactor">
    <cofactor evidence="1">
        <name>Mg(2+)</name>
        <dbReference type="ChEBI" id="CHEBI:18420"/>
    </cofactor>
</comment>
<dbReference type="InterPro" id="IPR050321">
    <property type="entry name" value="Glycosyltr_2/OpgH_subfam"/>
</dbReference>
<keyword evidence="11" id="KW-0443">Lipid metabolism</keyword>
<evidence type="ECO:0000256" key="1">
    <source>
        <dbReference type="ARBA" id="ARBA00001946"/>
    </source>
</evidence>
<name>A0AAE4JWQ2_9CYAN</name>
<feature type="transmembrane region" description="Helical" evidence="18">
    <location>
        <begin position="432"/>
        <end position="452"/>
    </location>
</feature>
<dbReference type="InterPro" id="IPR029044">
    <property type="entry name" value="Nucleotide-diphossugar_trans"/>
</dbReference>
<evidence type="ECO:0000256" key="17">
    <source>
        <dbReference type="ARBA" id="ARBA00078564"/>
    </source>
</evidence>
<keyword evidence="12 18" id="KW-0472">Membrane</keyword>
<keyword evidence="10 18" id="KW-1133">Transmembrane helix</keyword>
<keyword evidence="13" id="KW-0119">Carbohydrate metabolism</keyword>
<dbReference type="SUPFAM" id="SSF53448">
    <property type="entry name" value="Nucleotide-diphospho-sugar transferases"/>
    <property type="match status" value="1"/>
</dbReference>
<evidence type="ECO:0000256" key="5">
    <source>
        <dbReference type="ARBA" id="ARBA00022676"/>
    </source>
</evidence>
<evidence type="ECO:0000256" key="4">
    <source>
        <dbReference type="ARBA" id="ARBA00022516"/>
    </source>
</evidence>
<comment type="catalytic activity">
    <reaction evidence="14">
        <text>a 1,2-diacyl-sn-glycerol + UDP-alpha-D-glucose = a 1,2-diacyl-3-O-(beta-D-glucopyranosyl)-sn-glycerol + UDP + H(+)</text>
        <dbReference type="Rhea" id="RHEA:17285"/>
        <dbReference type="ChEBI" id="CHEBI:15378"/>
        <dbReference type="ChEBI" id="CHEBI:17815"/>
        <dbReference type="ChEBI" id="CHEBI:58223"/>
        <dbReference type="ChEBI" id="CHEBI:58885"/>
        <dbReference type="ChEBI" id="CHEBI:75799"/>
        <dbReference type="EC" id="2.4.1.336"/>
    </reaction>
</comment>
<dbReference type="Proteomes" id="UP001268256">
    <property type="component" value="Unassembled WGS sequence"/>
</dbReference>
<evidence type="ECO:0000256" key="15">
    <source>
        <dbReference type="ARBA" id="ARBA00066964"/>
    </source>
</evidence>
<dbReference type="GO" id="GO:0016758">
    <property type="term" value="F:hexosyltransferase activity"/>
    <property type="evidence" value="ECO:0007669"/>
    <property type="project" value="TreeGrafter"/>
</dbReference>
<keyword evidence="7 18" id="KW-0812">Transmembrane</keyword>
<evidence type="ECO:0000256" key="3">
    <source>
        <dbReference type="ARBA" id="ARBA00006739"/>
    </source>
</evidence>
<keyword evidence="6" id="KW-0808">Transferase</keyword>
<dbReference type="GO" id="GO:0005886">
    <property type="term" value="C:plasma membrane"/>
    <property type="evidence" value="ECO:0007669"/>
    <property type="project" value="TreeGrafter"/>
</dbReference>
<dbReference type="Pfam" id="PF13641">
    <property type="entry name" value="Glyco_tranf_2_3"/>
    <property type="match status" value="1"/>
</dbReference>
<comment type="subcellular location">
    <subcellularLocation>
        <location evidence="2">Membrane</location>
        <topology evidence="2">Multi-pass membrane protein</topology>
    </subcellularLocation>
</comment>
<evidence type="ECO:0000256" key="16">
    <source>
        <dbReference type="ARBA" id="ARBA00068721"/>
    </source>
</evidence>
<evidence type="ECO:0000256" key="11">
    <source>
        <dbReference type="ARBA" id="ARBA00023098"/>
    </source>
</evidence>
<comment type="caution">
    <text evidence="19">The sequence shown here is derived from an EMBL/GenBank/DDBJ whole genome shotgun (WGS) entry which is preliminary data.</text>
</comment>
<gene>
    <name evidence="19" type="ORF">RIF25_06205</name>
</gene>
<dbReference type="PANTHER" id="PTHR43867">
    <property type="entry name" value="CELLULOSE SYNTHASE CATALYTIC SUBUNIT A [UDP-FORMING]"/>
    <property type="match status" value="1"/>
</dbReference>
<keyword evidence="20" id="KW-1185">Reference proteome</keyword>
<reference evidence="20" key="1">
    <citation type="submission" date="2023-07" db="EMBL/GenBank/DDBJ databases">
        <authorList>
            <person name="Luz R."/>
            <person name="Cordeiro R."/>
            <person name="Fonseca A."/>
            <person name="Goncalves V."/>
        </authorList>
    </citation>
    <scope>NUCLEOTIDE SEQUENCE [LARGE SCALE GENOMIC DNA]</scope>
    <source>
        <strain evidence="20">BACA0444</strain>
    </source>
</reference>
<accession>A0AAE4JWQ2</accession>
<organism evidence="19 20">
    <name type="scientific">Pseudocalidococcus azoricus BACA0444</name>
    <dbReference type="NCBI Taxonomy" id="2918990"/>
    <lineage>
        <taxon>Bacteria</taxon>
        <taxon>Bacillati</taxon>
        <taxon>Cyanobacteriota</taxon>
        <taxon>Cyanophyceae</taxon>
        <taxon>Acaryochloridales</taxon>
        <taxon>Thermosynechococcaceae</taxon>
        <taxon>Pseudocalidococcus</taxon>
        <taxon>Pseudocalidococcus azoricus</taxon>
    </lineage>
</organism>
<feature type="transmembrane region" description="Helical" evidence="18">
    <location>
        <begin position="392"/>
        <end position="412"/>
    </location>
</feature>
<dbReference type="GO" id="GO:0046467">
    <property type="term" value="P:membrane lipid biosynthetic process"/>
    <property type="evidence" value="ECO:0007669"/>
    <property type="project" value="UniProtKB-ARBA"/>
</dbReference>
<keyword evidence="9" id="KW-0460">Magnesium</keyword>
<evidence type="ECO:0000313" key="20">
    <source>
        <dbReference type="Proteomes" id="UP001268256"/>
    </source>
</evidence>
<dbReference type="Gene3D" id="3.90.550.10">
    <property type="entry name" value="Spore Coat Polysaccharide Biosynthesis Protein SpsA, Chain A"/>
    <property type="match status" value="1"/>
</dbReference>
<dbReference type="EMBL" id="JAVMIP010000004">
    <property type="protein sequence ID" value="MDS3860398.1"/>
    <property type="molecule type" value="Genomic_DNA"/>
</dbReference>
<comment type="similarity">
    <text evidence="3">Belongs to the glycosyltransferase 2 family.</text>
</comment>
<dbReference type="CDD" id="cd06423">
    <property type="entry name" value="CESA_like"/>
    <property type="match status" value="1"/>
</dbReference>
<dbReference type="AlphaFoldDB" id="A0AAE4JWQ2"/>
<evidence type="ECO:0000256" key="9">
    <source>
        <dbReference type="ARBA" id="ARBA00022842"/>
    </source>
</evidence>
<evidence type="ECO:0000256" key="6">
    <source>
        <dbReference type="ARBA" id="ARBA00022679"/>
    </source>
</evidence>
<keyword evidence="8" id="KW-0319">Glycerol metabolism</keyword>
<evidence type="ECO:0000256" key="2">
    <source>
        <dbReference type="ARBA" id="ARBA00004141"/>
    </source>
</evidence>